<evidence type="ECO:0000256" key="2">
    <source>
        <dbReference type="ARBA" id="ARBA00023002"/>
    </source>
</evidence>
<sequence>MTAPQAGTLAGRTVLVTGASSGLGAACVRRFAALGAHVYAAARRTDLLEALAAECADRSGAVQVVHLDVTDPASCNAAVDAAVQGTGRLDVLVNNAGRHDFRITTEVTDEQWTRDIALNLSGPFWMCRAAIPHLLEADGGHGNIVNVSSVAGVVGEAYSAAYTAAKHGVVGLTRALAVEYLNQPLRVNCVCPGGMDTAQVHTIEVPESADWDLIMRVSAARGLMSDDAVAAMVAFLASPEAVAVHGSVQMVDHGHLAG</sequence>
<dbReference type="InterPro" id="IPR002347">
    <property type="entry name" value="SDR_fam"/>
</dbReference>
<dbReference type="EMBL" id="JADIVZ010000001">
    <property type="protein sequence ID" value="MBF4160246.1"/>
    <property type="molecule type" value="Genomic_DNA"/>
</dbReference>
<dbReference type="FunFam" id="3.40.50.720:FF:000084">
    <property type="entry name" value="Short-chain dehydrogenase reductase"/>
    <property type="match status" value="1"/>
</dbReference>
<dbReference type="GO" id="GO:0016491">
    <property type="term" value="F:oxidoreductase activity"/>
    <property type="evidence" value="ECO:0007669"/>
    <property type="project" value="UniProtKB-KW"/>
</dbReference>
<protein>
    <submittedName>
        <fullName evidence="4">SDR family oxidoreductase</fullName>
    </submittedName>
</protein>
<dbReference type="SUPFAM" id="SSF51735">
    <property type="entry name" value="NAD(P)-binding Rossmann-fold domains"/>
    <property type="match status" value="1"/>
</dbReference>
<organism evidence="4 5">
    <name type="scientific">Nocardioides acrostichi</name>
    <dbReference type="NCBI Taxonomy" id="2784339"/>
    <lineage>
        <taxon>Bacteria</taxon>
        <taxon>Bacillati</taxon>
        <taxon>Actinomycetota</taxon>
        <taxon>Actinomycetes</taxon>
        <taxon>Propionibacteriales</taxon>
        <taxon>Nocardioidaceae</taxon>
        <taxon>Nocardioides</taxon>
    </lineage>
</organism>
<dbReference type="AlphaFoldDB" id="A0A930UXU4"/>
<keyword evidence="2" id="KW-0560">Oxidoreductase</keyword>
<evidence type="ECO:0000256" key="1">
    <source>
        <dbReference type="ARBA" id="ARBA00006484"/>
    </source>
</evidence>
<dbReference type="PRINTS" id="PR00080">
    <property type="entry name" value="SDRFAMILY"/>
</dbReference>
<name>A0A930UXU4_9ACTN</name>
<dbReference type="GO" id="GO:0032787">
    <property type="term" value="P:monocarboxylic acid metabolic process"/>
    <property type="evidence" value="ECO:0007669"/>
    <property type="project" value="UniProtKB-ARBA"/>
</dbReference>
<dbReference type="Pfam" id="PF00106">
    <property type="entry name" value="adh_short"/>
    <property type="match status" value="1"/>
</dbReference>
<dbReference type="Proteomes" id="UP000656804">
    <property type="component" value="Unassembled WGS sequence"/>
</dbReference>
<dbReference type="PRINTS" id="PR00081">
    <property type="entry name" value="GDHRDH"/>
</dbReference>
<dbReference type="RefSeq" id="WP_194501504.1">
    <property type="nucleotide sequence ID" value="NZ_JADIVZ010000001.1"/>
</dbReference>
<proteinExistence type="inferred from homology"/>
<dbReference type="PANTHER" id="PTHR42879:SF2">
    <property type="entry name" value="3-OXOACYL-[ACYL-CARRIER-PROTEIN] REDUCTASE FABG"/>
    <property type="match status" value="1"/>
</dbReference>
<gene>
    <name evidence="4" type="ORF">ISG29_00985</name>
</gene>
<comment type="caution">
    <text evidence="4">The sequence shown here is derived from an EMBL/GenBank/DDBJ whole genome shotgun (WGS) entry which is preliminary data.</text>
</comment>
<evidence type="ECO:0000313" key="4">
    <source>
        <dbReference type="EMBL" id="MBF4160246.1"/>
    </source>
</evidence>
<dbReference type="CDD" id="cd05233">
    <property type="entry name" value="SDR_c"/>
    <property type="match status" value="1"/>
</dbReference>
<evidence type="ECO:0000256" key="3">
    <source>
        <dbReference type="RuleBase" id="RU000363"/>
    </source>
</evidence>
<keyword evidence="5" id="KW-1185">Reference proteome</keyword>
<evidence type="ECO:0000313" key="5">
    <source>
        <dbReference type="Proteomes" id="UP000656804"/>
    </source>
</evidence>
<dbReference type="PROSITE" id="PS00061">
    <property type="entry name" value="ADH_SHORT"/>
    <property type="match status" value="1"/>
</dbReference>
<dbReference type="InterPro" id="IPR050259">
    <property type="entry name" value="SDR"/>
</dbReference>
<reference evidence="4" key="1">
    <citation type="submission" date="2020-11" db="EMBL/GenBank/DDBJ databases">
        <title>Nocardioides sp. CBS4Y-1, whole genome shotgun sequence.</title>
        <authorList>
            <person name="Tuo L."/>
        </authorList>
    </citation>
    <scope>NUCLEOTIDE SEQUENCE</scope>
    <source>
        <strain evidence="4">CBS4Y-1</strain>
    </source>
</reference>
<dbReference type="InterPro" id="IPR036291">
    <property type="entry name" value="NAD(P)-bd_dom_sf"/>
</dbReference>
<accession>A0A930UXU4</accession>
<dbReference type="Gene3D" id="3.40.50.720">
    <property type="entry name" value="NAD(P)-binding Rossmann-like Domain"/>
    <property type="match status" value="1"/>
</dbReference>
<comment type="similarity">
    <text evidence="1 3">Belongs to the short-chain dehydrogenases/reductases (SDR) family.</text>
</comment>
<dbReference type="InterPro" id="IPR020904">
    <property type="entry name" value="Sc_DH/Rdtase_CS"/>
</dbReference>
<dbReference type="PANTHER" id="PTHR42879">
    <property type="entry name" value="3-OXOACYL-(ACYL-CARRIER-PROTEIN) REDUCTASE"/>
    <property type="match status" value="1"/>
</dbReference>